<feature type="transmembrane region" description="Helical" evidence="1">
    <location>
        <begin position="333"/>
        <end position="350"/>
    </location>
</feature>
<reference evidence="2" key="1">
    <citation type="journal article" date="2019" name="PLoS Negl. Trop. Dis.">
        <title>Revisiting the worldwide diversity of Leptospira species in the environment.</title>
        <authorList>
            <person name="Vincent A.T."/>
            <person name="Schiettekatte O."/>
            <person name="Bourhy P."/>
            <person name="Veyrier F.J."/>
            <person name="Picardeau M."/>
        </authorList>
    </citation>
    <scope>NUCLEOTIDE SEQUENCE [LARGE SCALE GENOMIC DNA]</scope>
    <source>
        <strain evidence="2">201702476</strain>
    </source>
</reference>
<dbReference type="SUPFAM" id="SSF82714">
    <property type="entry name" value="Multidrug efflux transporter AcrB TolC docking domain, DN and DC subdomains"/>
    <property type="match status" value="2"/>
</dbReference>
<dbReference type="AlphaFoldDB" id="A0A4R9K6H2"/>
<evidence type="ECO:0000313" key="3">
    <source>
        <dbReference type="Proteomes" id="UP000297693"/>
    </source>
</evidence>
<dbReference type="PANTHER" id="PTHR32063:SF0">
    <property type="entry name" value="SWARMING MOTILITY PROTEIN SWRC"/>
    <property type="match status" value="1"/>
</dbReference>
<feature type="transmembrane region" description="Helical" evidence="1">
    <location>
        <begin position="907"/>
        <end position="922"/>
    </location>
</feature>
<dbReference type="Gene3D" id="3.30.2090.10">
    <property type="entry name" value="Multidrug efflux transporter AcrB TolC docking domain, DN and DC subdomains"/>
    <property type="match status" value="2"/>
</dbReference>
<feature type="transmembrane region" description="Helical" evidence="1">
    <location>
        <begin position="828"/>
        <end position="845"/>
    </location>
</feature>
<feature type="transmembrane region" description="Helical" evidence="1">
    <location>
        <begin position="445"/>
        <end position="464"/>
    </location>
</feature>
<dbReference type="PANTHER" id="PTHR32063">
    <property type="match status" value="1"/>
</dbReference>
<name>A0A4R9K6H2_9LEPT</name>
<dbReference type="Proteomes" id="UP000297693">
    <property type="component" value="Unassembled WGS sequence"/>
</dbReference>
<gene>
    <name evidence="2" type="ORF">EHQ58_05265</name>
</gene>
<keyword evidence="1" id="KW-0812">Transmembrane</keyword>
<sequence length="957" mass="111806">MFHRFLQFSICRPTLSLMVGMIPVLFGMLTILELPFVREEKAHFPGIAIRTEARGLDASKVESEITRPIERVISQVGGVRKMTSVSEDGISQIQLQLDSNQNLKTKSLEFREKIDTILTLFPKNIHRPQVYRYDPSHSPLMVLSFSKKYMNPNELRDLVEKSFKSEFESIEGVSQVLIAGGKIREIQISCDAKQLEAYSLSLRNIVDRISETNQNDSLGKIRQTKLDYLVQTRARWKQMHFIRDLPIRLDSAGGIVYLKDIAEVNFLPRDEEIGARINAQEKVSLFLYKNDASDPIVITDKIYKILHKKNISQIQIEFSQDESLLIRDTTFGILKLVAIFLTVLCFYHTFFYKASFPFFLFLLSLFFSFFSLCFMHSMVSKSLSLSGMYGFVLGACLWYLLRNKEISISQTNILYREKTKSLHWLIAVFISLLISNFLSSVVFRFYFMLCVQMILTFYFMDYYFPILSAHSCFKFQGLKNYSDAFYFTLRRLLSYFSRKQISILKKWEDSLLSDRKILPITSISILLFSFYSLARVDFYDNIQSDAKQTFAILEFPSGTSFAHTSEITLQVEKKLNEMEEVKQVISKIDPSHSLLLLTLEDGILPYQEFLLRMKAEIGNTSDGFLYFPSEPNSNYFQEILFEVIGPEQEVLEEITKELTEKIKDYDGVSEAVLRYKQAREELQLIPKSESMKTSDLTVPMFGDELHLALQGGIASKFLSDEKEIDIRVRYSEKYRNSKQNFHNIRIKNTKGQMVPISELVELKEGKIPLKYYHKNRSRMLGFSVKLDGNSSRLRSEVEEYIKSYALPEGYRIESEKEAESFNSSKSNLVFLCYPLLYSILFFQFIKNKIPWRRLYLQELLPYYFSYFLLQRLFPGPMYLPFQIGMLLSLPFSFFAGKFRLIILQNRIHFFCGVTFIFVLFFPETVLSFFQIWICLTISTVCHFLILHFYKIQKKKFR</sequence>
<dbReference type="Gene3D" id="1.20.1640.10">
    <property type="entry name" value="Multidrug efflux transporter AcrB transmembrane domain"/>
    <property type="match status" value="3"/>
</dbReference>
<evidence type="ECO:0000313" key="2">
    <source>
        <dbReference type="EMBL" id="TGL61191.1"/>
    </source>
</evidence>
<comment type="caution">
    <text evidence="2">The sequence shown here is derived from an EMBL/GenBank/DDBJ whole genome shotgun (WGS) entry which is preliminary data.</text>
</comment>
<feature type="transmembrane region" description="Helical" evidence="1">
    <location>
        <begin position="877"/>
        <end position="895"/>
    </location>
</feature>
<feature type="transmembrane region" description="Helical" evidence="1">
    <location>
        <begin position="928"/>
        <end position="949"/>
    </location>
</feature>
<dbReference type="Gene3D" id="3.30.70.1430">
    <property type="entry name" value="Multidrug efflux transporter AcrB pore domain"/>
    <property type="match status" value="2"/>
</dbReference>
<keyword evidence="1" id="KW-0472">Membrane</keyword>
<feature type="transmembrane region" description="Helical" evidence="1">
    <location>
        <begin position="356"/>
        <end position="375"/>
    </location>
</feature>
<keyword evidence="3" id="KW-1185">Reference proteome</keyword>
<dbReference type="GO" id="GO:0042910">
    <property type="term" value="F:xenobiotic transmembrane transporter activity"/>
    <property type="evidence" value="ECO:0007669"/>
    <property type="project" value="TreeGrafter"/>
</dbReference>
<dbReference type="InterPro" id="IPR001036">
    <property type="entry name" value="Acrflvin-R"/>
</dbReference>
<feature type="transmembrane region" description="Helical" evidence="1">
    <location>
        <begin position="421"/>
        <end position="438"/>
    </location>
</feature>
<protein>
    <submittedName>
        <fullName evidence="2">Efflux RND transporter permease subunit</fullName>
    </submittedName>
</protein>
<evidence type="ECO:0000256" key="1">
    <source>
        <dbReference type="SAM" id="Phobius"/>
    </source>
</evidence>
<keyword evidence="1" id="KW-1133">Transmembrane helix</keyword>
<dbReference type="Gene3D" id="3.30.70.1320">
    <property type="entry name" value="Multidrug efflux transporter AcrB pore domain like"/>
    <property type="match status" value="1"/>
</dbReference>
<dbReference type="GO" id="GO:0005886">
    <property type="term" value="C:plasma membrane"/>
    <property type="evidence" value="ECO:0007669"/>
    <property type="project" value="TreeGrafter"/>
</dbReference>
<organism evidence="2 3">
    <name type="scientific">Leptospira ognonensis</name>
    <dbReference type="NCBI Taxonomy" id="2484945"/>
    <lineage>
        <taxon>Bacteria</taxon>
        <taxon>Pseudomonadati</taxon>
        <taxon>Spirochaetota</taxon>
        <taxon>Spirochaetia</taxon>
        <taxon>Leptospirales</taxon>
        <taxon>Leptospiraceae</taxon>
        <taxon>Leptospira</taxon>
    </lineage>
</organism>
<dbReference type="InterPro" id="IPR027463">
    <property type="entry name" value="AcrB_DN_DC_subdom"/>
</dbReference>
<feature type="transmembrane region" description="Helical" evidence="1">
    <location>
        <begin position="382"/>
        <end position="401"/>
    </location>
</feature>
<feature type="transmembrane region" description="Helical" evidence="1">
    <location>
        <begin position="15"/>
        <end position="37"/>
    </location>
</feature>
<dbReference type="EMBL" id="RQGD01000020">
    <property type="protein sequence ID" value="TGL61191.1"/>
    <property type="molecule type" value="Genomic_DNA"/>
</dbReference>
<dbReference type="SUPFAM" id="SSF82693">
    <property type="entry name" value="Multidrug efflux transporter AcrB pore domain, PN1, PN2, PC1 and PC2 subdomains"/>
    <property type="match status" value="2"/>
</dbReference>
<dbReference type="Pfam" id="PF00873">
    <property type="entry name" value="ACR_tran"/>
    <property type="match status" value="2"/>
</dbReference>
<proteinExistence type="predicted"/>
<accession>A0A4R9K6H2</accession>
<dbReference type="Gene3D" id="3.30.70.1440">
    <property type="entry name" value="Multidrug efflux transporter AcrB pore domain"/>
    <property type="match status" value="1"/>
</dbReference>
<feature type="transmembrane region" description="Helical" evidence="1">
    <location>
        <begin position="517"/>
        <end position="534"/>
    </location>
</feature>